<evidence type="ECO:0000256" key="3">
    <source>
        <dbReference type="ARBA" id="ARBA00022448"/>
    </source>
</evidence>
<keyword evidence="9" id="KW-1003">Cell membrane</keyword>
<keyword evidence="6 9" id="KW-1133">Transmembrane helix</keyword>
<protein>
    <recommendedName>
        <fullName evidence="9">Magnesium transporter MgtE</fullName>
    </recommendedName>
</protein>
<keyword evidence="5 9" id="KW-0460">Magnesium</keyword>
<comment type="caution">
    <text evidence="11">The sequence shown here is derived from an EMBL/GenBank/DDBJ whole genome shotgun (WGS) entry which is preliminary data.</text>
</comment>
<keyword evidence="7 9" id="KW-0472">Membrane</keyword>
<feature type="domain" description="CBS" evidence="10">
    <location>
        <begin position="140"/>
        <end position="203"/>
    </location>
</feature>
<evidence type="ECO:0000256" key="4">
    <source>
        <dbReference type="ARBA" id="ARBA00022692"/>
    </source>
</evidence>
<sequence>MVANMTEDQLLVLVIKYMKEAKRSAFQELLDELHPYDFAQLYKGLPEKHHHKFLTFLTPSQIADLIQELDYDMQIEILHKLGIERSSKVMDLMDNDDLADLLNELSVDRIQEFLDAMKQEDSKTIQSLMSYPAETAGGIMTNQFVWIHADQTVRQAVDKLKEYASFSENIYYLYVINDENKLVGVVSYRDLLIADLHDVIEDLMFTRVVSVHVDDDQEDVAQTIERYDFIAVPVVDDQNILKGIITVDDAIDVVIQEANEDIEKLSATGKAIDFHTTAVTASMRRLPWLVLLLFIGLVSGSIISGFEATLEQVVALIFFMPMIAGMTGNTGTQSLAVVVRGIITNNTDRKTVTKLIFRELRVGLIIGVTCGVLIFLIAFVWQSSLILGFVVGTSLLITLIVGTLAGTIIPLTLNRFGVDPAVASGPLITTLNDIFSLIIYFGIATAFLTQLSGLQ</sequence>
<evidence type="ECO:0000256" key="9">
    <source>
        <dbReference type="RuleBase" id="RU362011"/>
    </source>
</evidence>
<evidence type="ECO:0000256" key="7">
    <source>
        <dbReference type="ARBA" id="ARBA00023136"/>
    </source>
</evidence>
<dbReference type="EMBL" id="JBHLUX010000073">
    <property type="protein sequence ID" value="MFC0472351.1"/>
    <property type="molecule type" value="Genomic_DNA"/>
</dbReference>
<dbReference type="Pfam" id="PF00571">
    <property type="entry name" value="CBS"/>
    <property type="match status" value="2"/>
</dbReference>
<evidence type="ECO:0000259" key="10">
    <source>
        <dbReference type="PROSITE" id="PS51371"/>
    </source>
</evidence>
<dbReference type="PANTHER" id="PTHR43773">
    <property type="entry name" value="MAGNESIUM TRANSPORTER MGTE"/>
    <property type="match status" value="1"/>
</dbReference>
<dbReference type="InterPro" id="IPR036739">
    <property type="entry name" value="SLC41_membr_dom_sf"/>
</dbReference>
<evidence type="ECO:0000256" key="2">
    <source>
        <dbReference type="ARBA" id="ARBA00009749"/>
    </source>
</evidence>
<dbReference type="Gene3D" id="3.10.580.10">
    <property type="entry name" value="CBS-domain"/>
    <property type="match status" value="1"/>
</dbReference>
<comment type="function">
    <text evidence="9">Acts as a magnesium transporter.</text>
</comment>
<evidence type="ECO:0000256" key="8">
    <source>
        <dbReference type="PROSITE-ProRule" id="PRU00703"/>
    </source>
</evidence>
<evidence type="ECO:0000256" key="6">
    <source>
        <dbReference type="ARBA" id="ARBA00022989"/>
    </source>
</evidence>
<keyword evidence="12" id="KW-1185">Reference proteome</keyword>
<dbReference type="Pfam" id="PF01769">
    <property type="entry name" value="MgtE"/>
    <property type="match status" value="1"/>
</dbReference>
<proteinExistence type="inferred from homology"/>
<keyword evidence="4 9" id="KW-0812">Transmembrane</keyword>
<dbReference type="InterPro" id="IPR006669">
    <property type="entry name" value="MgtE_transporter"/>
</dbReference>
<dbReference type="Gene3D" id="1.10.357.20">
    <property type="entry name" value="SLC41 divalent cation transporters, integral membrane domain"/>
    <property type="match status" value="1"/>
</dbReference>
<evidence type="ECO:0000256" key="5">
    <source>
        <dbReference type="ARBA" id="ARBA00022842"/>
    </source>
</evidence>
<dbReference type="NCBIfam" id="TIGR00400">
    <property type="entry name" value="mgtE"/>
    <property type="match status" value="1"/>
</dbReference>
<name>A0ABV6KKI5_9BACI</name>
<dbReference type="InterPro" id="IPR006667">
    <property type="entry name" value="SLC41_membr_dom"/>
</dbReference>
<dbReference type="Proteomes" id="UP001589838">
    <property type="component" value="Unassembled WGS sequence"/>
</dbReference>
<dbReference type="SMART" id="SM00924">
    <property type="entry name" value="MgtE_N"/>
    <property type="match status" value="1"/>
</dbReference>
<dbReference type="InterPro" id="IPR006668">
    <property type="entry name" value="Mg_transptr_MgtE_intracell_dom"/>
</dbReference>
<keyword evidence="9" id="KW-0479">Metal-binding</keyword>
<reference evidence="11 12" key="1">
    <citation type="submission" date="2024-09" db="EMBL/GenBank/DDBJ databases">
        <authorList>
            <person name="Sun Q."/>
            <person name="Mori K."/>
        </authorList>
    </citation>
    <scope>NUCLEOTIDE SEQUENCE [LARGE SCALE GENOMIC DNA]</scope>
    <source>
        <strain evidence="11 12">NCAIM B.02610</strain>
    </source>
</reference>
<dbReference type="CDD" id="cd04606">
    <property type="entry name" value="CBS_pair_Mg_transporter"/>
    <property type="match status" value="1"/>
</dbReference>
<evidence type="ECO:0000313" key="11">
    <source>
        <dbReference type="EMBL" id="MFC0472351.1"/>
    </source>
</evidence>
<evidence type="ECO:0000256" key="1">
    <source>
        <dbReference type="ARBA" id="ARBA00004141"/>
    </source>
</evidence>
<dbReference type="SUPFAM" id="SSF54631">
    <property type="entry name" value="CBS-domain pair"/>
    <property type="match status" value="1"/>
</dbReference>
<dbReference type="PROSITE" id="PS51371">
    <property type="entry name" value="CBS"/>
    <property type="match status" value="2"/>
</dbReference>
<feature type="transmembrane region" description="Helical" evidence="9">
    <location>
        <begin position="286"/>
        <end position="306"/>
    </location>
</feature>
<comment type="similarity">
    <text evidence="2 9">Belongs to the SLC41A transporter family.</text>
</comment>
<dbReference type="InterPro" id="IPR038076">
    <property type="entry name" value="MgtE_N_sf"/>
</dbReference>
<comment type="caution">
    <text evidence="9">Lacks conserved residue(s) required for the propagation of feature annotation.</text>
</comment>
<dbReference type="SUPFAM" id="SSF158791">
    <property type="entry name" value="MgtE N-terminal domain-like"/>
    <property type="match status" value="1"/>
</dbReference>
<dbReference type="SMART" id="SM00116">
    <property type="entry name" value="CBS"/>
    <property type="match status" value="2"/>
</dbReference>
<comment type="subunit">
    <text evidence="9">Homodimer.</text>
</comment>
<dbReference type="SUPFAM" id="SSF161093">
    <property type="entry name" value="MgtE membrane domain-like"/>
    <property type="match status" value="1"/>
</dbReference>
<organism evidence="11 12">
    <name type="scientific">Halalkalibacter kiskunsagensis</name>
    <dbReference type="NCBI Taxonomy" id="1548599"/>
    <lineage>
        <taxon>Bacteria</taxon>
        <taxon>Bacillati</taxon>
        <taxon>Bacillota</taxon>
        <taxon>Bacilli</taxon>
        <taxon>Bacillales</taxon>
        <taxon>Bacillaceae</taxon>
        <taxon>Halalkalibacter</taxon>
    </lineage>
</organism>
<dbReference type="Pfam" id="PF03448">
    <property type="entry name" value="MgtE_N"/>
    <property type="match status" value="1"/>
</dbReference>
<feature type="transmembrane region" description="Helical" evidence="9">
    <location>
        <begin position="360"/>
        <end position="381"/>
    </location>
</feature>
<keyword evidence="8" id="KW-0129">CBS domain</keyword>
<evidence type="ECO:0000313" key="12">
    <source>
        <dbReference type="Proteomes" id="UP001589838"/>
    </source>
</evidence>
<keyword evidence="3 9" id="KW-0813">Transport</keyword>
<accession>A0ABV6KKI5</accession>
<gene>
    <name evidence="11" type="primary">mgtE</name>
    <name evidence="11" type="ORF">ACFFHM_18105</name>
</gene>
<feature type="domain" description="CBS" evidence="10">
    <location>
        <begin position="204"/>
        <end position="262"/>
    </location>
</feature>
<dbReference type="InterPro" id="IPR046342">
    <property type="entry name" value="CBS_dom_sf"/>
</dbReference>
<dbReference type="PANTHER" id="PTHR43773:SF1">
    <property type="entry name" value="MAGNESIUM TRANSPORTER MGTE"/>
    <property type="match status" value="1"/>
</dbReference>
<comment type="subcellular location">
    <subcellularLocation>
        <location evidence="9">Cell membrane</location>
        <topology evidence="9">Multi-pass membrane protein</topology>
    </subcellularLocation>
    <subcellularLocation>
        <location evidence="1">Membrane</location>
        <topology evidence="1">Multi-pass membrane protein</topology>
    </subcellularLocation>
</comment>
<feature type="transmembrane region" description="Helical" evidence="9">
    <location>
        <begin position="312"/>
        <end position="339"/>
    </location>
</feature>
<dbReference type="RefSeq" id="WP_335963885.1">
    <property type="nucleotide sequence ID" value="NZ_JAXBLX010000067.1"/>
</dbReference>
<dbReference type="Gene3D" id="1.25.60.10">
    <property type="entry name" value="MgtE N-terminal domain-like"/>
    <property type="match status" value="1"/>
</dbReference>
<dbReference type="InterPro" id="IPR000644">
    <property type="entry name" value="CBS_dom"/>
</dbReference>
<feature type="transmembrane region" description="Helical" evidence="9">
    <location>
        <begin position="387"/>
        <end position="413"/>
    </location>
</feature>